<dbReference type="PROSITE" id="PS50110">
    <property type="entry name" value="RESPONSE_REGULATORY"/>
    <property type="match status" value="1"/>
</dbReference>
<dbReference type="InterPro" id="IPR011006">
    <property type="entry name" value="CheY-like_superfamily"/>
</dbReference>
<dbReference type="Gene3D" id="3.30.565.10">
    <property type="entry name" value="Histidine kinase-like ATPase, C-terminal domain"/>
    <property type="match status" value="1"/>
</dbReference>
<dbReference type="InterPro" id="IPR008207">
    <property type="entry name" value="Sig_transdc_His_kin_Hpt_dom"/>
</dbReference>
<evidence type="ECO:0000256" key="1">
    <source>
        <dbReference type="ARBA" id="ARBA00000085"/>
    </source>
</evidence>
<dbReference type="SUPFAM" id="SSF52172">
    <property type="entry name" value="CheY-like"/>
    <property type="match status" value="1"/>
</dbReference>
<dbReference type="Pfam" id="PF08448">
    <property type="entry name" value="PAS_4"/>
    <property type="match status" value="1"/>
</dbReference>
<feature type="domain" description="PAS" evidence="9">
    <location>
        <begin position="587"/>
        <end position="659"/>
    </location>
</feature>
<evidence type="ECO:0000259" key="10">
    <source>
        <dbReference type="PROSITE" id="PS50894"/>
    </source>
</evidence>
<dbReference type="PANTHER" id="PTHR45339">
    <property type="entry name" value="HYBRID SIGNAL TRANSDUCTION HISTIDINE KINASE J"/>
    <property type="match status" value="1"/>
</dbReference>
<feature type="domain" description="Response regulatory" evidence="8">
    <location>
        <begin position="1234"/>
        <end position="1352"/>
    </location>
</feature>
<dbReference type="NCBIfam" id="TIGR00229">
    <property type="entry name" value="sensory_box"/>
    <property type="match status" value="1"/>
</dbReference>
<evidence type="ECO:0000256" key="3">
    <source>
        <dbReference type="ARBA" id="ARBA00022553"/>
    </source>
</evidence>
<dbReference type="Pfam" id="PF00072">
    <property type="entry name" value="Response_reg"/>
    <property type="match status" value="1"/>
</dbReference>
<dbReference type="Gene3D" id="3.40.190.10">
    <property type="entry name" value="Periplasmic binding protein-like II"/>
    <property type="match status" value="4"/>
</dbReference>
<dbReference type="CDD" id="cd00130">
    <property type="entry name" value="PAS"/>
    <property type="match status" value="1"/>
</dbReference>
<dbReference type="EMBL" id="AKAU01000058">
    <property type="protein sequence ID" value="EIN01453.1"/>
    <property type="molecule type" value="Genomic_DNA"/>
</dbReference>
<proteinExistence type="predicted"/>
<dbReference type="PROSITE" id="PS50894">
    <property type="entry name" value="HPT"/>
    <property type="match status" value="1"/>
</dbReference>
<dbReference type="PRINTS" id="PR00344">
    <property type="entry name" value="BCTRLSENSOR"/>
</dbReference>
<evidence type="ECO:0000259" key="9">
    <source>
        <dbReference type="PROSITE" id="PS50112"/>
    </source>
</evidence>
<dbReference type="InterPro" id="IPR004358">
    <property type="entry name" value="Sig_transdc_His_kin-like_C"/>
</dbReference>
<dbReference type="PROSITE" id="PS50112">
    <property type="entry name" value="PAS"/>
    <property type="match status" value="1"/>
</dbReference>
<evidence type="ECO:0000256" key="5">
    <source>
        <dbReference type="PROSITE-ProRule" id="PRU00110"/>
    </source>
</evidence>
<dbReference type="SMART" id="SM00062">
    <property type="entry name" value="PBPb"/>
    <property type="match status" value="2"/>
</dbReference>
<dbReference type="CDD" id="cd17546">
    <property type="entry name" value="REC_hyHK_CKI1_RcsC-like"/>
    <property type="match status" value="1"/>
</dbReference>
<dbReference type="Pfam" id="PF02518">
    <property type="entry name" value="HATPase_c"/>
    <property type="match status" value="1"/>
</dbReference>
<dbReference type="Pfam" id="PF00512">
    <property type="entry name" value="HisKA"/>
    <property type="match status" value="1"/>
</dbReference>
<evidence type="ECO:0000313" key="12">
    <source>
        <dbReference type="Proteomes" id="UP000004980"/>
    </source>
</evidence>
<dbReference type="Proteomes" id="UP000004980">
    <property type="component" value="Unassembled WGS sequence"/>
</dbReference>
<dbReference type="InterPro" id="IPR036097">
    <property type="entry name" value="HisK_dim/P_sf"/>
</dbReference>
<dbReference type="SUPFAM" id="SSF53850">
    <property type="entry name" value="Periplasmic binding protein-like II"/>
    <property type="match status" value="2"/>
</dbReference>
<evidence type="ECO:0000256" key="6">
    <source>
        <dbReference type="PROSITE-ProRule" id="PRU00169"/>
    </source>
</evidence>
<dbReference type="SUPFAM" id="SSF55874">
    <property type="entry name" value="ATPase domain of HSP90 chaperone/DNA topoisomerase II/histidine kinase"/>
    <property type="match status" value="1"/>
</dbReference>
<comment type="caution">
    <text evidence="11">The sequence shown here is derived from an EMBL/GenBank/DDBJ whole genome shotgun (WGS) entry which is preliminary data.</text>
</comment>
<dbReference type="InterPro" id="IPR013656">
    <property type="entry name" value="PAS_4"/>
</dbReference>
<feature type="domain" description="HPt" evidence="10">
    <location>
        <begin position="1397"/>
        <end position="1495"/>
    </location>
</feature>
<dbReference type="Gene3D" id="1.10.287.130">
    <property type="match status" value="1"/>
</dbReference>
<dbReference type="SMART" id="SM00388">
    <property type="entry name" value="HisKA"/>
    <property type="match status" value="1"/>
</dbReference>
<dbReference type="InterPro" id="IPR036641">
    <property type="entry name" value="HPT_dom_sf"/>
</dbReference>
<dbReference type="InterPro" id="IPR003594">
    <property type="entry name" value="HATPase_dom"/>
</dbReference>
<dbReference type="SUPFAM" id="SSF47384">
    <property type="entry name" value="Homodimeric domain of signal transducing histidine kinase"/>
    <property type="match status" value="1"/>
</dbReference>
<dbReference type="InterPro" id="IPR000014">
    <property type="entry name" value="PAS"/>
</dbReference>
<dbReference type="InterPro" id="IPR003661">
    <property type="entry name" value="HisK_dim/P_dom"/>
</dbReference>
<dbReference type="RefSeq" id="WP_007579737.1">
    <property type="nucleotide sequence ID" value="NZ_AKAU01000058.1"/>
</dbReference>
<dbReference type="InterPro" id="IPR005467">
    <property type="entry name" value="His_kinase_dom"/>
</dbReference>
<keyword evidence="12" id="KW-1185">Reference proteome</keyword>
<comment type="catalytic activity">
    <reaction evidence="1">
        <text>ATP + protein L-histidine = ADP + protein N-phospho-L-histidine.</text>
        <dbReference type="EC" id="2.7.13.3"/>
    </reaction>
</comment>
<dbReference type="SMART" id="SM00387">
    <property type="entry name" value="HATPase_c"/>
    <property type="match status" value="1"/>
</dbReference>
<accession>A0ABN0FRQ2</accession>
<dbReference type="SUPFAM" id="SSF47226">
    <property type="entry name" value="Histidine-containing phosphotransfer domain, HPT domain"/>
    <property type="match status" value="1"/>
</dbReference>
<protein>
    <recommendedName>
        <fullName evidence="2">histidine kinase</fullName>
        <ecNumber evidence="2">2.7.13.3</ecNumber>
    </recommendedName>
</protein>
<name>A0ABN0FRQ2_9BURK</name>
<dbReference type="CDD" id="cd01007">
    <property type="entry name" value="PBP2_BvgS_HisK_like"/>
    <property type="match status" value="2"/>
</dbReference>
<feature type="modified residue" description="Phosphohistidine" evidence="5">
    <location>
        <position position="1436"/>
    </location>
</feature>
<organism evidence="11 12">
    <name type="scientific">Paraburkholderia hospita</name>
    <dbReference type="NCBI Taxonomy" id="169430"/>
    <lineage>
        <taxon>Bacteria</taxon>
        <taxon>Pseudomonadati</taxon>
        <taxon>Pseudomonadota</taxon>
        <taxon>Betaproteobacteria</taxon>
        <taxon>Burkholderiales</taxon>
        <taxon>Burkholderiaceae</taxon>
        <taxon>Paraburkholderia</taxon>
    </lineage>
</organism>
<evidence type="ECO:0000256" key="2">
    <source>
        <dbReference type="ARBA" id="ARBA00012438"/>
    </source>
</evidence>
<sequence length="1495" mass="161885">MASRRERTHMYCSRISAHSRVRSTHRAWLIGVRLALKASLALLLILLSGQQANAALGARPQGFPPKLIVGVLTSGWSPFEMFQEGRFTGLSVDYLRAVVGPDVEITTKSFPDLNQLLAAACANRVDVLMSIARTPEREHCLSFSVPYFRGSTSVVTRASNAMALSGEAQVQSARVAIERGFALGAVLRERFPRARIDSFADTLAALRAIKRGDDEAYFGFTPAVRHYLADPEFRDLSVAFEETGQASEMRFAVPAGKSDLRDKLDRGLSALRPDDEAAIRARWIGGSFEARPASAASNLVLSREEQAWLRSLPPLSVGFDADWAPFSTLDDLGRPSGIAADYLDYLGRTLGLSFHRAPAKDWTTTIADFNRGNVALLATATRNDPQLEHATFTRAYETYPLVTVAREAEPAARGLNDFAARRIVVSMHSQGALPFELYGVVATHATVAPNLDAALKLLAAGGADALVGNVAEIDAALTREYAGVLKVVGVVREPDPVGFAVRDDLATLAGLIDRALLAMPASERQRIRQKWVTGDAPPQGGWSVTALRLLPVLIGIGVVLLLTLRAYVLLQREVTRRERTERELESQLNFQQTMMEMVPYPLVAKDLQGRYIGVNRAYEQATGLRREAVIGRTSADVHAWGEDNSLRLEQLTREALQSGLATQIELEFEDSQYDSRHGLFCVCVCNGVDGTPLCVLGTLVDITDIRRAEMLASETQRRLVDVTSSLPAVVFQLRRGLDGQYTFPYVGGDTKQLLGYDSAVLMRRATLNFGTICADDRPGVVAALERSAEMSEPLHLEFRIDGPGEQRWVRAELVPRREQSDATVWSGYWVDASIERLRADELARARDLAEAASRAKDDFLAMMSHEIRTPMNGVLGLVEVLERTRLDADQGEMLGMIHESAGALLQILDDLLDYSKIEAGRLTIESEPIDLRDLVDTAVGLLAGRAHEKGLKVRVDIDPQVAATLRGDSVRLRQILFNLLGNAIKFTPRGEVDVNVKVVEESKAGQTVEMTVVDTGIGIAPEVQARLFEPFVQAESSTTRRFGGTGLGLTICRKLIALMGGALSLSSTPGEGTHMTLRLRMPLEMQQYTAGGLRGKRGVVATPDACVARALAHFGAALGIELRCAGADLAELRDPQALRGVDLVFIGDGVELPPAVAQSGAKIISLTEKPKPTGYRIVDNAVRVSINPISWRGLSAACAAALTGLSPTPARHPGAAEAAAAPPDRERAIASGRLVLVAEDHPVNQELIRHQLALLGFACDVVNDGAEAVEALDATPYGFLITDCHMPIMSGYELARSVRESEQLTGAHLPILGITANTAPEDLKACREAGMDDCLVKPTRLATLREYLSRWFGADSARPATQGDATAAVVPDAGPANVGSIAFVPVDLSQLTQIWGSESTVKSLLDAFVSAVRDDLRALPPLLNDLDVPALRQWHHRVAGAVGVLQYPPLLGALEQYRQHLTSAPSDTLRSEGIALVRTCNTMLDGIEEQAALLA</sequence>
<dbReference type="SUPFAM" id="SSF55785">
    <property type="entry name" value="PYP-like sensor domain (PAS domain)"/>
    <property type="match status" value="2"/>
</dbReference>
<dbReference type="EC" id="2.7.13.3" evidence="2"/>
<dbReference type="Gene3D" id="3.30.450.20">
    <property type="entry name" value="PAS domain"/>
    <property type="match status" value="2"/>
</dbReference>
<keyword evidence="11" id="KW-0418">Kinase</keyword>
<evidence type="ECO:0000313" key="11">
    <source>
        <dbReference type="EMBL" id="EIN01453.1"/>
    </source>
</evidence>
<dbReference type="InterPro" id="IPR001789">
    <property type="entry name" value="Sig_transdc_resp-reg_receiver"/>
</dbReference>
<evidence type="ECO:0000256" key="4">
    <source>
        <dbReference type="ARBA" id="ARBA00023012"/>
    </source>
</evidence>
<evidence type="ECO:0000259" key="8">
    <source>
        <dbReference type="PROSITE" id="PS50110"/>
    </source>
</evidence>
<keyword evidence="4" id="KW-0902">Two-component regulatory system</keyword>
<feature type="domain" description="Histidine kinase" evidence="7">
    <location>
        <begin position="862"/>
        <end position="1083"/>
    </location>
</feature>
<dbReference type="InterPro" id="IPR001638">
    <property type="entry name" value="Solute-binding_3/MltF_N"/>
</dbReference>
<dbReference type="InterPro" id="IPR035965">
    <property type="entry name" value="PAS-like_dom_sf"/>
</dbReference>
<dbReference type="PANTHER" id="PTHR45339:SF5">
    <property type="entry name" value="HISTIDINE KINASE"/>
    <property type="match status" value="1"/>
</dbReference>
<feature type="modified residue" description="4-aspartylphosphate" evidence="6">
    <location>
        <position position="1283"/>
    </location>
</feature>
<dbReference type="PROSITE" id="PS50109">
    <property type="entry name" value="HIS_KIN"/>
    <property type="match status" value="1"/>
</dbReference>
<dbReference type="CDD" id="cd00082">
    <property type="entry name" value="HisKA"/>
    <property type="match status" value="1"/>
</dbReference>
<keyword evidence="11" id="KW-0808">Transferase</keyword>
<reference evidence="11 12" key="1">
    <citation type="journal article" date="2012" name="J. Bacteriol.">
        <title>Draft Genome Sequence of the Soil Bacterium Burkholderia terrae Strain BS001, Which Interacts with Fungal Surface Structures.</title>
        <authorList>
            <person name="Nazir R."/>
            <person name="Hansen M.A."/>
            <person name="Sorensen S."/>
            <person name="van Elsas J.D."/>
        </authorList>
    </citation>
    <scope>NUCLEOTIDE SEQUENCE [LARGE SCALE GENOMIC DNA]</scope>
    <source>
        <strain evidence="11 12">BS001</strain>
    </source>
</reference>
<dbReference type="GO" id="GO:0016301">
    <property type="term" value="F:kinase activity"/>
    <property type="evidence" value="ECO:0007669"/>
    <property type="project" value="UniProtKB-KW"/>
</dbReference>
<dbReference type="SMART" id="SM00448">
    <property type="entry name" value="REC"/>
    <property type="match status" value="1"/>
</dbReference>
<dbReference type="Gene3D" id="3.40.50.2300">
    <property type="match status" value="1"/>
</dbReference>
<dbReference type="SMART" id="SM00091">
    <property type="entry name" value="PAS"/>
    <property type="match status" value="1"/>
</dbReference>
<dbReference type="CDD" id="cd16922">
    <property type="entry name" value="HATPase_EvgS-ArcB-TorS-like"/>
    <property type="match status" value="1"/>
</dbReference>
<keyword evidence="3 6" id="KW-0597">Phosphoprotein</keyword>
<evidence type="ECO:0000259" key="7">
    <source>
        <dbReference type="PROSITE" id="PS50109"/>
    </source>
</evidence>
<dbReference type="InterPro" id="IPR036890">
    <property type="entry name" value="HATPase_C_sf"/>
</dbReference>
<gene>
    <name evidence="11" type="ORF">WQE_09167</name>
</gene>
<dbReference type="Pfam" id="PF00497">
    <property type="entry name" value="SBP_bac_3"/>
    <property type="match status" value="2"/>
</dbReference>